<keyword evidence="3" id="KW-1185">Reference proteome</keyword>
<gene>
    <name evidence="2" type="ORF">E5A74_08880</name>
</gene>
<name>A0A4S1WN00_9SPHN</name>
<organism evidence="2 3">
    <name type="scientific">Sphingomonas naasensis</name>
    <dbReference type="NCBI Taxonomy" id="1344951"/>
    <lineage>
        <taxon>Bacteria</taxon>
        <taxon>Pseudomonadati</taxon>
        <taxon>Pseudomonadota</taxon>
        <taxon>Alphaproteobacteria</taxon>
        <taxon>Sphingomonadales</taxon>
        <taxon>Sphingomonadaceae</taxon>
        <taxon>Sphingomonas</taxon>
    </lineage>
</organism>
<dbReference type="Pfam" id="PF13621">
    <property type="entry name" value="Cupin_8"/>
    <property type="match status" value="1"/>
</dbReference>
<dbReference type="SUPFAM" id="SSF51197">
    <property type="entry name" value="Clavaminate synthase-like"/>
    <property type="match status" value="1"/>
</dbReference>
<evidence type="ECO:0000313" key="2">
    <source>
        <dbReference type="EMBL" id="TGX43270.1"/>
    </source>
</evidence>
<dbReference type="OrthoDB" id="479699at2"/>
<dbReference type="EMBL" id="SRXU01000003">
    <property type="protein sequence ID" value="TGX43270.1"/>
    <property type="molecule type" value="Genomic_DNA"/>
</dbReference>
<dbReference type="Proteomes" id="UP000309848">
    <property type="component" value="Unassembled WGS sequence"/>
</dbReference>
<comment type="caution">
    <text evidence="2">The sequence shown here is derived from an EMBL/GenBank/DDBJ whole genome shotgun (WGS) entry which is preliminary data.</text>
</comment>
<sequence>MTPTPIREITLPDAAAFQRDVVDGYAPVVMRGLVRDWPVVRAGDESVEAIAAHLLGFDRGASAEAFVGAPEIAGRFFYAPDLKGFNFERRRGSFVDLLRYLTGIVGKEDAPSVYAGALETAQMLPGFAEANPLPLLAGLDAPPRIWLGNRSIISTHFDASDNVACVVAGRRRFTLFPPDQIHNLYVGPLDHTVAGQPTSMVELNAPDFERFPRFREALAAAQTAELEPGDALYIPALWWHQIEALAPFNALVNYWWNDSPDASARFDAMVHAVLTLSHLPPERRAAWAAMFDTFVFREHGDPAAHLADGQRGVLGAPTAQLRQYIKAYLIRGLGRP</sequence>
<proteinExistence type="predicted"/>
<dbReference type="PROSITE" id="PS51184">
    <property type="entry name" value="JMJC"/>
    <property type="match status" value="1"/>
</dbReference>
<evidence type="ECO:0000313" key="3">
    <source>
        <dbReference type="Proteomes" id="UP000309848"/>
    </source>
</evidence>
<dbReference type="InterPro" id="IPR014710">
    <property type="entry name" value="RmlC-like_jellyroll"/>
</dbReference>
<feature type="domain" description="JmjC" evidence="1">
    <location>
        <begin position="120"/>
        <end position="273"/>
    </location>
</feature>
<dbReference type="RefSeq" id="WP_135983932.1">
    <property type="nucleotide sequence ID" value="NZ_JAASQM010000002.1"/>
</dbReference>
<dbReference type="SMART" id="SM00558">
    <property type="entry name" value="JmjC"/>
    <property type="match status" value="1"/>
</dbReference>
<protein>
    <submittedName>
        <fullName evidence="2">Cupin-like domain-containing protein</fullName>
    </submittedName>
</protein>
<dbReference type="Gene3D" id="2.60.120.10">
    <property type="entry name" value="Jelly Rolls"/>
    <property type="match status" value="1"/>
</dbReference>
<accession>A0A4S1WN00</accession>
<dbReference type="InterPro" id="IPR041667">
    <property type="entry name" value="Cupin_8"/>
</dbReference>
<dbReference type="AlphaFoldDB" id="A0A4S1WN00"/>
<reference evidence="2 3" key="1">
    <citation type="submission" date="2019-04" db="EMBL/GenBank/DDBJ databases">
        <title>Sphingomonas psychrotolerans sp. nov., isolated from soil in the Tianshan Mountains, Xinjiang, China.</title>
        <authorList>
            <person name="Luo Y."/>
            <person name="Sheng H."/>
        </authorList>
    </citation>
    <scope>NUCLEOTIDE SEQUENCE [LARGE SCALE GENOMIC DNA]</scope>
    <source>
        <strain evidence="2 3">KIS18-15</strain>
    </source>
</reference>
<dbReference type="PANTHER" id="PTHR12461:SF105">
    <property type="entry name" value="HYPOXIA-INDUCIBLE FACTOR 1-ALPHA INHIBITOR"/>
    <property type="match status" value="1"/>
</dbReference>
<dbReference type="PANTHER" id="PTHR12461">
    <property type="entry name" value="HYPOXIA-INDUCIBLE FACTOR 1 ALPHA INHIBITOR-RELATED"/>
    <property type="match status" value="1"/>
</dbReference>
<evidence type="ECO:0000259" key="1">
    <source>
        <dbReference type="PROSITE" id="PS51184"/>
    </source>
</evidence>
<dbReference type="InterPro" id="IPR003347">
    <property type="entry name" value="JmjC_dom"/>
</dbReference>